<feature type="transmembrane region" description="Helical" evidence="7">
    <location>
        <begin position="42"/>
        <end position="65"/>
    </location>
</feature>
<comment type="caution">
    <text evidence="9">The sequence shown here is derived from an EMBL/GenBank/DDBJ whole genome shotgun (WGS) entry which is preliminary data.</text>
</comment>
<evidence type="ECO:0000256" key="5">
    <source>
        <dbReference type="ARBA" id="ARBA00022989"/>
    </source>
</evidence>
<keyword evidence="6 7" id="KW-0472">Membrane</keyword>
<keyword evidence="4 7" id="KW-0812">Transmembrane</keyword>
<feature type="transmembrane region" description="Helical" evidence="7">
    <location>
        <begin position="152"/>
        <end position="172"/>
    </location>
</feature>
<feature type="transmembrane region" description="Helical" evidence="7">
    <location>
        <begin position="304"/>
        <end position="322"/>
    </location>
</feature>
<evidence type="ECO:0000256" key="3">
    <source>
        <dbReference type="ARBA" id="ARBA00022475"/>
    </source>
</evidence>
<keyword evidence="10" id="KW-1185">Reference proteome</keyword>
<feature type="transmembrane region" description="Helical" evidence="7">
    <location>
        <begin position="274"/>
        <end position="292"/>
    </location>
</feature>
<dbReference type="PANTHER" id="PTHR43045:SF1">
    <property type="entry name" value="SHIKIMATE TRANSPORTER"/>
    <property type="match status" value="1"/>
</dbReference>
<feature type="transmembrane region" description="Helical" evidence="7">
    <location>
        <begin position="238"/>
        <end position="262"/>
    </location>
</feature>
<dbReference type="PROSITE" id="PS50850">
    <property type="entry name" value="MFS"/>
    <property type="match status" value="1"/>
</dbReference>
<keyword evidence="3" id="KW-1003">Cell membrane</keyword>
<evidence type="ECO:0000256" key="2">
    <source>
        <dbReference type="ARBA" id="ARBA00022448"/>
    </source>
</evidence>
<dbReference type="Pfam" id="PF07690">
    <property type="entry name" value="MFS_1"/>
    <property type="match status" value="1"/>
</dbReference>
<comment type="subcellular location">
    <subcellularLocation>
        <location evidence="1">Cell membrane</location>
        <topology evidence="1">Multi-pass membrane protein</topology>
    </subcellularLocation>
</comment>
<feature type="transmembrane region" description="Helical" evidence="7">
    <location>
        <begin position="365"/>
        <end position="389"/>
    </location>
</feature>
<evidence type="ECO:0000256" key="6">
    <source>
        <dbReference type="ARBA" id="ARBA00023136"/>
    </source>
</evidence>
<organism evidence="9 10">
    <name type="scientific">Brevibacillus choshinensis</name>
    <dbReference type="NCBI Taxonomy" id="54911"/>
    <lineage>
        <taxon>Bacteria</taxon>
        <taxon>Bacillati</taxon>
        <taxon>Bacillota</taxon>
        <taxon>Bacilli</taxon>
        <taxon>Bacillales</taxon>
        <taxon>Paenibacillaceae</taxon>
        <taxon>Brevibacillus</taxon>
    </lineage>
</organism>
<dbReference type="PANTHER" id="PTHR43045">
    <property type="entry name" value="SHIKIMATE TRANSPORTER"/>
    <property type="match status" value="1"/>
</dbReference>
<dbReference type="PROSITE" id="PS00217">
    <property type="entry name" value="SUGAR_TRANSPORT_2"/>
    <property type="match status" value="1"/>
</dbReference>
<feature type="transmembrane region" description="Helical" evidence="7">
    <location>
        <begin position="328"/>
        <end position="353"/>
    </location>
</feature>
<evidence type="ECO:0000313" key="10">
    <source>
        <dbReference type="Proteomes" id="UP000051063"/>
    </source>
</evidence>
<dbReference type="SUPFAM" id="SSF103473">
    <property type="entry name" value="MFS general substrate transporter"/>
    <property type="match status" value="1"/>
</dbReference>
<dbReference type="InterPro" id="IPR005829">
    <property type="entry name" value="Sugar_transporter_CS"/>
</dbReference>
<keyword evidence="5 7" id="KW-1133">Transmembrane helix</keyword>
<evidence type="ECO:0000313" key="9">
    <source>
        <dbReference type="EMBL" id="KQL45875.1"/>
    </source>
</evidence>
<dbReference type="Gene3D" id="1.20.1250.20">
    <property type="entry name" value="MFS general substrate transporter like domains"/>
    <property type="match status" value="2"/>
</dbReference>
<dbReference type="Proteomes" id="UP000051063">
    <property type="component" value="Unassembled WGS sequence"/>
</dbReference>
<feature type="domain" description="Major facilitator superfamily (MFS) profile" evidence="8">
    <location>
        <begin position="12"/>
        <end position="425"/>
    </location>
</feature>
<feature type="transmembrane region" description="Helical" evidence="7">
    <location>
        <begin position="86"/>
        <end position="106"/>
    </location>
</feature>
<proteinExistence type="predicted"/>
<dbReference type="PROSITE" id="PS00216">
    <property type="entry name" value="SUGAR_TRANSPORT_1"/>
    <property type="match status" value="1"/>
</dbReference>
<protein>
    <submittedName>
        <fullName evidence="9">MFS transporter</fullName>
    </submittedName>
</protein>
<dbReference type="CDD" id="cd17369">
    <property type="entry name" value="MFS_ShiA_like"/>
    <property type="match status" value="1"/>
</dbReference>
<feature type="transmembrane region" description="Helical" evidence="7">
    <location>
        <begin position="395"/>
        <end position="417"/>
    </location>
</feature>
<evidence type="ECO:0000256" key="7">
    <source>
        <dbReference type="SAM" id="Phobius"/>
    </source>
</evidence>
<accession>A0ABR5N5G9</accession>
<name>A0ABR5N5G9_BRECH</name>
<evidence type="ECO:0000259" key="8">
    <source>
        <dbReference type="PROSITE" id="PS50850"/>
    </source>
</evidence>
<feature type="transmembrane region" description="Helical" evidence="7">
    <location>
        <begin position="12"/>
        <end position="30"/>
    </location>
</feature>
<feature type="transmembrane region" description="Helical" evidence="7">
    <location>
        <begin position="118"/>
        <end position="140"/>
    </location>
</feature>
<dbReference type="InterPro" id="IPR011701">
    <property type="entry name" value="MFS"/>
</dbReference>
<dbReference type="InterPro" id="IPR036259">
    <property type="entry name" value="MFS_trans_sf"/>
</dbReference>
<dbReference type="RefSeq" id="WP_055744943.1">
    <property type="nucleotide sequence ID" value="NZ_LJJB01000010.1"/>
</dbReference>
<dbReference type="EMBL" id="LJJB01000010">
    <property type="protein sequence ID" value="KQL45875.1"/>
    <property type="molecule type" value="Genomic_DNA"/>
</dbReference>
<reference evidence="9 10" key="1">
    <citation type="submission" date="2015-09" db="EMBL/GenBank/DDBJ databases">
        <title>Genome sequencing project for genomic taxonomy and phylogenomics of Bacillus-like bacteria.</title>
        <authorList>
            <person name="Liu B."/>
            <person name="Wang J."/>
            <person name="Zhu Y."/>
            <person name="Liu G."/>
            <person name="Chen Q."/>
            <person name="Chen Z."/>
            <person name="Lan J."/>
            <person name="Che J."/>
            <person name="Ge C."/>
            <person name="Shi H."/>
            <person name="Pan Z."/>
            <person name="Liu X."/>
        </authorList>
    </citation>
    <scope>NUCLEOTIDE SEQUENCE [LARGE SCALE GENOMIC DNA]</scope>
    <source>
        <strain evidence="9 10">DSM 8552</strain>
    </source>
</reference>
<evidence type="ECO:0000256" key="1">
    <source>
        <dbReference type="ARBA" id="ARBA00004651"/>
    </source>
</evidence>
<feature type="transmembrane region" description="Helical" evidence="7">
    <location>
        <begin position="184"/>
        <end position="203"/>
    </location>
</feature>
<sequence length="431" mass="46762">MKQKRAAQTKRALIASLIGSSIEYYDYLLFGTMASLVFNKLFFPTLDSFAGLLLAYASFGIPYLFRPLGGIIFSHIGDKLGRKKTLVVTLALMGLSTVLIGCLPDYERIGIWAPCLLVLLRLIQGIGIGGEWGGALLLAVEYSPKNKRGFGGSIPMMGSAVGMLLGTVTISIMGLLPEQQFLSWGWRVPFLLSVVLVFVGLWIRRGLEETPDFQQIKDSGSVSKFPLGETLRHYRKEVLLTIGVKLVESAPFYIFATFVISYATGQLHMDKVSVLNAVTLGTLFSAFVIPFIGMLADRIGRKRIFIVGTSGMILFAFPYFHLLSYQSVYTLTLATVLGMGLWGVITAVMGTLVSDMFGARVRYTGISVGYQVGAALAGGMAPLIATALIHSFHGSWVPVGIFLIVIGAISLISALFVPNSIPPVYSTNDRV</sequence>
<evidence type="ECO:0000256" key="4">
    <source>
        <dbReference type="ARBA" id="ARBA00022692"/>
    </source>
</evidence>
<dbReference type="InterPro" id="IPR020846">
    <property type="entry name" value="MFS_dom"/>
</dbReference>
<gene>
    <name evidence="9" type="ORF">AN963_12665</name>
</gene>
<keyword evidence="2" id="KW-0813">Transport</keyword>